<dbReference type="GO" id="GO:0004040">
    <property type="term" value="F:amidase activity"/>
    <property type="evidence" value="ECO:0007669"/>
    <property type="project" value="InterPro"/>
</dbReference>
<evidence type="ECO:0000256" key="2">
    <source>
        <dbReference type="ARBA" id="ARBA00022801"/>
    </source>
</evidence>
<dbReference type="SMART" id="SM00047">
    <property type="entry name" value="LYZ2"/>
    <property type="match status" value="1"/>
</dbReference>
<organism evidence="5 6">
    <name type="scientific">Facklamia hominis</name>
    <dbReference type="NCBI Taxonomy" id="178214"/>
    <lineage>
        <taxon>Bacteria</taxon>
        <taxon>Bacillati</taxon>
        <taxon>Bacillota</taxon>
        <taxon>Bacilli</taxon>
        <taxon>Lactobacillales</taxon>
        <taxon>Aerococcaceae</taxon>
        <taxon>Facklamia</taxon>
    </lineage>
</organism>
<comment type="caution">
    <text evidence="5">The sequence shown here is derived from an EMBL/GenBank/DDBJ whole genome shotgun (WGS) entry which is preliminary data.</text>
</comment>
<feature type="region of interest" description="Disordered" evidence="3">
    <location>
        <begin position="772"/>
        <end position="803"/>
    </location>
</feature>
<accession>A0AAJ1Q5D2</accession>
<evidence type="ECO:0000259" key="4">
    <source>
        <dbReference type="SMART" id="SM00047"/>
    </source>
</evidence>
<dbReference type="PRINTS" id="PR01002">
    <property type="entry name" value="FLGFLGJ"/>
</dbReference>
<evidence type="ECO:0000313" key="5">
    <source>
        <dbReference type="EMBL" id="MDK7186851.1"/>
    </source>
</evidence>
<sequence length="1096" mass="121463">MSFLDQIKSGAINGWHKYQVLPSLTAAQAVLESGWGSSTLSKPPYNNCFGIKASNDWTGRTVTMPTREVVNGRSIRVNAAFRAYDSIADSVEDHGAFFTSTAWRKNNYRNVVGEKDYKQACYAVKAAGYATDPAYATSLIRIIEQHKLCEWDQEAFSGKQEEPSQPEPELPSSDGKLVNNVKSTVGGQMSAEAKSAADYLDVSVIGDSLGVGTKPYLQELVKTINFDVYGSRQIVYPSDAKYDGTEALKQMKNSGQLKNYVVVILGTNRGVTESEVRNFASIAGDQRKVLFVDTASEVGHANNVSAVYKKVSSEVANVFHVNWMDYARPKLDSLYYADGANGTHIHMNARGYKLHAEYIVQALYEVSTFVRADIQVEKNKLGQIQKVGIAQIKLDLDGTIHYHLDDGHGPEVSRNIGIKGFKSDYGSNAVYCPMANQKWGLADGEHSKDWIEGKFEDSNEEDPVALLVKALNNFKNRMEPEAKYRCKLMDIPDDLSIGDTGTFVDHSFQPPLYIKARVIELTTSETNPSANTVVLGNVEEMLPIDNADIKALQAELEVTREKMLEGSYTATDFDATITASAGLSLSDSVPSTTLTVDLTGKGGPVNASWFEYEWVRVSEDKDADAEFNKLLVDWTGLVIEVKKEDIQGEQSSFMCQIKEPTGEIIKTVAAVVKIAQEGLSAYDLWLKAGNKGTMEDFLESLKGSDGANGVPGPPGKDGKSTYIHTAWADSPLGDNFSTDKAENRKYVGFVTTSTEEDPTDYSVYTWQYVKGEDGRNGTDGKPGRNGVDGQPGKDGKTGKIGQNLLRKSNIPTSTKEYLNGRWDICEIPQTGELMTVTMKIKLDKNDRIAIYNSGGMINLYNWIHVEKTEGYKIVSMVFKWADKIVYQGKTYDQENPPFLNLYIHSNGNGDNKRNNLVSVEWITLTRGDIPSIEWTPCYADFSDEIDEKANQIDITNVVQILSDTQRKVESLDTSLNITKNNAVITHSAEYIQAIESLRGDANDASRQIKMLEEHKKTVDTHFVFDEALTIGKSDNKNKLRLDNEKLEFLDGETVTAYLSGNFFHAQNMKVTTSFEIGNHKFEKNGENTSVRWIGGK</sequence>
<dbReference type="AlphaFoldDB" id="A0AAJ1Q5D2"/>
<name>A0AAJ1Q5D2_9LACT</name>
<dbReference type="Proteomes" id="UP001229251">
    <property type="component" value="Unassembled WGS sequence"/>
</dbReference>
<evidence type="ECO:0000313" key="6">
    <source>
        <dbReference type="Proteomes" id="UP001229251"/>
    </source>
</evidence>
<dbReference type="Pfam" id="PF01832">
    <property type="entry name" value="Glucosaminidase"/>
    <property type="match status" value="1"/>
</dbReference>
<dbReference type="RefSeq" id="WP_285065439.1">
    <property type="nucleotide sequence ID" value="NZ_JASOOE010000004.1"/>
</dbReference>
<dbReference type="Gene3D" id="1.10.530.10">
    <property type="match status" value="1"/>
</dbReference>
<feature type="domain" description="Mannosyl-glycoprotein endo-beta-N-acetylglucosamidase-like" evidence="4">
    <location>
        <begin position="2"/>
        <end position="152"/>
    </location>
</feature>
<comment type="similarity">
    <text evidence="1">Belongs to the glycosyl hydrolase 73 family.</text>
</comment>
<protein>
    <submittedName>
        <fullName evidence="5">Glucosaminidase domain-containing protein</fullName>
    </submittedName>
</protein>
<dbReference type="Gene3D" id="4.10.80.30">
    <property type="entry name" value="DNA polymerase, domain 6"/>
    <property type="match status" value="1"/>
</dbReference>
<dbReference type="PANTHER" id="PTHR33308">
    <property type="entry name" value="PEPTIDOGLYCAN HYDROLASE FLGJ"/>
    <property type="match status" value="1"/>
</dbReference>
<dbReference type="InterPro" id="IPR002901">
    <property type="entry name" value="MGlyc_endo_b_GlcNAc-like_dom"/>
</dbReference>
<proteinExistence type="inferred from homology"/>
<dbReference type="EMBL" id="JASOOE010000004">
    <property type="protein sequence ID" value="MDK7186851.1"/>
    <property type="molecule type" value="Genomic_DNA"/>
</dbReference>
<feature type="compositionally biased region" description="Basic and acidic residues" evidence="3">
    <location>
        <begin position="772"/>
        <end position="782"/>
    </location>
</feature>
<dbReference type="SUPFAM" id="SSF52266">
    <property type="entry name" value="SGNH hydrolase"/>
    <property type="match status" value="1"/>
</dbReference>
<gene>
    <name evidence="5" type="ORF">QP433_02545</name>
</gene>
<reference evidence="5" key="1">
    <citation type="submission" date="2023-05" db="EMBL/GenBank/DDBJ databases">
        <title>Cataloging the Phylogenetic Diversity of Human Bladder Bacteria.</title>
        <authorList>
            <person name="Du J."/>
        </authorList>
    </citation>
    <scope>NUCLEOTIDE SEQUENCE</scope>
    <source>
        <strain evidence="5">UMB1231</strain>
    </source>
</reference>
<feature type="region of interest" description="Disordered" evidence="3">
    <location>
        <begin position="156"/>
        <end position="178"/>
    </location>
</feature>
<dbReference type="InterPro" id="IPR051056">
    <property type="entry name" value="Glycosyl_Hydrolase_73"/>
</dbReference>
<dbReference type="PANTHER" id="PTHR33308:SF10">
    <property type="entry name" value="EXO-GLUCOSAMINIDASE LYTG"/>
    <property type="match status" value="1"/>
</dbReference>
<evidence type="ECO:0000256" key="1">
    <source>
        <dbReference type="ARBA" id="ARBA00010266"/>
    </source>
</evidence>
<keyword evidence="2" id="KW-0378">Hydrolase</keyword>
<evidence type="ECO:0000256" key="3">
    <source>
        <dbReference type="SAM" id="MobiDB-lite"/>
    </source>
</evidence>